<dbReference type="NCBIfam" id="TIGR00125">
    <property type="entry name" value="cyt_tran_rel"/>
    <property type="match status" value="1"/>
</dbReference>
<comment type="similarity">
    <text evidence="3 11">Belongs to the NadD family.</text>
</comment>
<keyword evidence="14" id="KW-1185">Reference proteome</keyword>
<evidence type="ECO:0000259" key="12">
    <source>
        <dbReference type="Pfam" id="PF01467"/>
    </source>
</evidence>
<dbReference type="PANTHER" id="PTHR39321">
    <property type="entry name" value="NICOTINATE-NUCLEOTIDE ADENYLYLTRANSFERASE-RELATED"/>
    <property type="match status" value="1"/>
</dbReference>
<evidence type="ECO:0000256" key="2">
    <source>
        <dbReference type="ARBA" id="ARBA00005019"/>
    </source>
</evidence>
<dbReference type="SUPFAM" id="SSF52374">
    <property type="entry name" value="Nucleotidylyl transferase"/>
    <property type="match status" value="1"/>
</dbReference>
<feature type="domain" description="Cytidyltransferase-like" evidence="12">
    <location>
        <begin position="1"/>
        <end position="162"/>
    </location>
</feature>
<evidence type="ECO:0000256" key="11">
    <source>
        <dbReference type="HAMAP-Rule" id="MF_00244"/>
    </source>
</evidence>
<dbReference type="GO" id="GO:0004515">
    <property type="term" value="F:nicotinate-nucleotide adenylyltransferase activity"/>
    <property type="evidence" value="ECO:0007669"/>
    <property type="project" value="UniProtKB-UniRule"/>
</dbReference>
<dbReference type="InterPro" id="IPR004821">
    <property type="entry name" value="Cyt_trans-like"/>
</dbReference>
<evidence type="ECO:0000256" key="9">
    <source>
        <dbReference type="ARBA" id="ARBA00023027"/>
    </source>
</evidence>
<reference evidence="13 14" key="1">
    <citation type="submission" date="2020-05" db="EMBL/GenBank/DDBJ databases">
        <authorList>
            <person name="Khan S.A."/>
            <person name="Jeon C.O."/>
            <person name="Chun B.H."/>
        </authorList>
    </citation>
    <scope>NUCLEOTIDE SEQUENCE [LARGE SCALE GENOMIC DNA]</scope>
    <source>
        <strain evidence="13 14">B156</strain>
    </source>
</reference>
<evidence type="ECO:0000256" key="6">
    <source>
        <dbReference type="ARBA" id="ARBA00022695"/>
    </source>
</evidence>
<evidence type="ECO:0000256" key="7">
    <source>
        <dbReference type="ARBA" id="ARBA00022741"/>
    </source>
</evidence>
<comment type="catalytic activity">
    <reaction evidence="10 11">
        <text>nicotinate beta-D-ribonucleotide + ATP + H(+) = deamido-NAD(+) + diphosphate</text>
        <dbReference type="Rhea" id="RHEA:22860"/>
        <dbReference type="ChEBI" id="CHEBI:15378"/>
        <dbReference type="ChEBI" id="CHEBI:30616"/>
        <dbReference type="ChEBI" id="CHEBI:33019"/>
        <dbReference type="ChEBI" id="CHEBI:57502"/>
        <dbReference type="ChEBI" id="CHEBI:58437"/>
        <dbReference type="EC" id="2.7.7.18"/>
    </reaction>
</comment>
<name>A0A849KC72_9BURK</name>
<dbReference type="UniPathway" id="UPA00253">
    <property type="reaction ID" value="UER00332"/>
</dbReference>
<evidence type="ECO:0000256" key="10">
    <source>
        <dbReference type="ARBA" id="ARBA00048721"/>
    </source>
</evidence>
<evidence type="ECO:0000256" key="1">
    <source>
        <dbReference type="ARBA" id="ARBA00002324"/>
    </source>
</evidence>
<keyword evidence="8 11" id="KW-0067">ATP-binding</keyword>
<evidence type="ECO:0000256" key="4">
    <source>
        <dbReference type="ARBA" id="ARBA00022642"/>
    </source>
</evidence>
<protein>
    <recommendedName>
        <fullName evidence="11">Probable nicotinate-nucleotide adenylyltransferase</fullName>
        <ecNumber evidence="11">2.7.7.18</ecNumber>
    </recommendedName>
    <alternativeName>
        <fullName evidence="11">Deamido-NAD(+) diphosphorylase</fullName>
    </alternativeName>
    <alternativeName>
        <fullName evidence="11">Deamido-NAD(+) pyrophosphorylase</fullName>
    </alternativeName>
    <alternativeName>
        <fullName evidence="11">Nicotinate mononucleotide adenylyltransferase</fullName>
        <shortName evidence="11">NaMN adenylyltransferase</shortName>
    </alternativeName>
</protein>
<dbReference type="Proteomes" id="UP000552954">
    <property type="component" value="Unassembled WGS sequence"/>
</dbReference>
<dbReference type="HAMAP" id="MF_00244">
    <property type="entry name" value="NaMN_adenylyltr"/>
    <property type="match status" value="1"/>
</dbReference>
<dbReference type="GO" id="GO:0009435">
    <property type="term" value="P:NAD+ biosynthetic process"/>
    <property type="evidence" value="ECO:0007669"/>
    <property type="project" value="UniProtKB-UniRule"/>
</dbReference>
<keyword evidence="6 11" id="KW-0548">Nucleotidyltransferase</keyword>
<keyword evidence="5 11" id="KW-0808">Transferase</keyword>
<sequence>MFGGAFDPPHRAHVALARVAIDQLPLDRLYVFPTGNAWHKARTLTPAAQRLAMTQLAFAGLPQVQVDDRELRRAGATYSVDTLRELQAQHPGARLHLLMGEDQAASFTSWRDWQEIARLAVLCVAGRGTGEGVAALRALPGVRLETLQLPQMPESATEIRARLTAGQDITELVEPAVASYIESHDLYQPT</sequence>
<organism evidence="13 14">
    <name type="scientific">Ramlibacter montanisoli</name>
    <dbReference type="NCBI Taxonomy" id="2732512"/>
    <lineage>
        <taxon>Bacteria</taxon>
        <taxon>Pseudomonadati</taxon>
        <taxon>Pseudomonadota</taxon>
        <taxon>Betaproteobacteria</taxon>
        <taxon>Burkholderiales</taxon>
        <taxon>Comamonadaceae</taxon>
        <taxon>Ramlibacter</taxon>
    </lineage>
</organism>
<dbReference type="InterPro" id="IPR005248">
    <property type="entry name" value="NadD/NMNAT"/>
</dbReference>
<comment type="caution">
    <text evidence="13">The sequence shown here is derived from an EMBL/GenBank/DDBJ whole genome shotgun (WGS) entry which is preliminary data.</text>
</comment>
<accession>A0A849KC72</accession>
<comment type="pathway">
    <text evidence="2 11">Cofactor biosynthesis; NAD(+) biosynthesis; deamido-NAD(+) from nicotinate D-ribonucleotide: step 1/1.</text>
</comment>
<evidence type="ECO:0000256" key="3">
    <source>
        <dbReference type="ARBA" id="ARBA00009014"/>
    </source>
</evidence>
<dbReference type="GO" id="GO:0005524">
    <property type="term" value="F:ATP binding"/>
    <property type="evidence" value="ECO:0007669"/>
    <property type="project" value="UniProtKB-KW"/>
</dbReference>
<keyword evidence="9 11" id="KW-0520">NAD</keyword>
<comment type="function">
    <text evidence="1 11">Catalyzes the reversible adenylation of nicotinate mononucleotide (NaMN) to nicotinic acid adenine dinucleotide (NaAD).</text>
</comment>
<dbReference type="AlphaFoldDB" id="A0A849KC72"/>
<dbReference type="PANTHER" id="PTHR39321:SF3">
    <property type="entry name" value="PHOSPHOPANTETHEINE ADENYLYLTRANSFERASE"/>
    <property type="match status" value="1"/>
</dbReference>
<evidence type="ECO:0000313" key="14">
    <source>
        <dbReference type="Proteomes" id="UP000552954"/>
    </source>
</evidence>
<reference evidence="13 14" key="2">
    <citation type="submission" date="2020-06" db="EMBL/GenBank/DDBJ databases">
        <title>Ramlibacter rhizophilus sp. nov., isolated from rhizosphere soil of national flower Mugunghwa from South Korea.</title>
        <authorList>
            <person name="Zheng-Fei Y."/>
            <person name="Huan T."/>
        </authorList>
    </citation>
    <scope>NUCLEOTIDE SEQUENCE [LARGE SCALE GENOMIC DNA]</scope>
    <source>
        <strain evidence="13 14">B156</strain>
    </source>
</reference>
<gene>
    <name evidence="11 13" type="primary">nadD</name>
    <name evidence="13" type="ORF">HK415_07900</name>
</gene>
<dbReference type="EMBL" id="JABFCS010000001">
    <property type="protein sequence ID" value="NNU43096.1"/>
    <property type="molecule type" value="Genomic_DNA"/>
</dbReference>
<dbReference type="Pfam" id="PF01467">
    <property type="entry name" value="CTP_transf_like"/>
    <property type="match status" value="1"/>
</dbReference>
<dbReference type="Gene3D" id="3.40.50.620">
    <property type="entry name" value="HUPs"/>
    <property type="match status" value="1"/>
</dbReference>
<evidence type="ECO:0000313" key="13">
    <source>
        <dbReference type="EMBL" id="NNU43096.1"/>
    </source>
</evidence>
<dbReference type="EC" id="2.7.7.18" evidence="11"/>
<dbReference type="NCBIfam" id="TIGR00482">
    <property type="entry name" value="nicotinate (nicotinamide) nucleotide adenylyltransferase"/>
    <property type="match status" value="1"/>
</dbReference>
<keyword evidence="4 11" id="KW-0662">Pyridine nucleotide biosynthesis</keyword>
<keyword evidence="7 11" id="KW-0547">Nucleotide-binding</keyword>
<proteinExistence type="inferred from homology"/>
<evidence type="ECO:0000256" key="5">
    <source>
        <dbReference type="ARBA" id="ARBA00022679"/>
    </source>
</evidence>
<evidence type="ECO:0000256" key="8">
    <source>
        <dbReference type="ARBA" id="ARBA00022840"/>
    </source>
</evidence>
<dbReference type="CDD" id="cd02165">
    <property type="entry name" value="NMNAT"/>
    <property type="match status" value="1"/>
</dbReference>
<dbReference type="InterPro" id="IPR014729">
    <property type="entry name" value="Rossmann-like_a/b/a_fold"/>
</dbReference>